<dbReference type="GO" id="GO:0000932">
    <property type="term" value="C:P-body"/>
    <property type="evidence" value="ECO:0007669"/>
    <property type="project" value="TreeGrafter"/>
</dbReference>
<evidence type="ECO:0000256" key="4">
    <source>
        <dbReference type="ARBA" id="ARBA00022664"/>
    </source>
</evidence>
<dbReference type="PANTHER" id="PTHR16290:SF0">
    <property type="entry name" value="DECAPPING PROTEIN 1, ISOFORM A"/>
    <property type="match status" value="1"/>
</dbReference>
<feature type="compositionally biased region" description="Polar residues" evidence="5">
    <location>
        <begin position="7"/>
        <end position="16"/>
    </location>
</feature>
<dbReference type="AlphaFoldDB" id="A0AAW0G0F6"/>
<dbReference type="InterPro" id="IPR010334">
    <property type="entry name" value="Dcp1"/>
</dbReference>
<dbReference type="Proteomes" id="UP001385951">
    <property type="component" value="Unassembled WGS sequence"/>
</dbReference>
<feature type="region of interest" description="Disordered" evidence="5">
    <location>
        <begin position="210"/>
        <end position="231"/>
    </location>
</feature>
<feature type="compositionally biased region" description="Low complexity" evidence="5">
    <location>
        <begin position="508"/>
        <end position="518"/>
    </location>
</feature>
<feature type="compositionally biased region" description="Basic and acidic residues" evidence="5">
    <location>
        <begin position="393"/>
        <end position="403"/>
    </location>
</feature>
<keyword evidence="4" id="KW-0507">mRNA processing</keyword>
<feature type="region of interest" description="Disordered" evidence="5">
    <location>
        <begin position="157"/>
        <end position="178"/>
    </location>
</feature>
<gene>
    <name evidence="6" type="ORF">QCA50_013774</name>
</gene>
<feature type="region of interest" description="Disordered" evidence="5">
    <location>
        <begin position="263"/>
        <end position="282"/>
    </location>
</feature>
<dbReference type="PANTHER" id="PTHR16290">
    <property type="entry name" value="TRANSCRIPTION FACTOR SMIF DECAPPING ENZYME DCP1"/>
    <property type="match status" value="1"/>
</dbReference>
<keyword evidence="3" id="KW-0963">Cytoplasm</keyword>
<feature type="compositionally biased region" description="Basic residues" evidence="5">
    <location>
        <begin position="579"/>
        <end position="591"/>
    </location>
</feature>
<dbReference type="Pfam" id="PF06058">
    <property type="entry name" value="DCP1"/>
    <property type="match status" value="1"/>
</dbReference>
<evidence type="ECO:0000256" key="5">
    <source>
        <dbReference type="SAM" id="MobiDB-lite"/>
    </source>
</evidence>
<feature type="compositionally biased region" description="Polar residues" evidence="5">
    <location>
        <begin position="370"/>
        <end position="388"/>
    </location>
</feature>
<organism evidence="6 7">
    <name type="scientific">Cerrena zonata</name>
    <dbReference type="NCBI Taxonomy" id="2478898"/>
    <lineage>
        <taxon>Eukaryota</taxon>
        <taxon>Fungi</taxon>
        <taxon>Dikarya</taxon>
        <taxon>Basidiomycota</taxon>
        <taxon>Agaricomycotina</taxon>
        <taxon>Agaricomycetes</taxon>
        <taxon>Polyporales</taxon>
        <taxon>Cerrenaceae</taxon>
        <taxon>Cerrena</taxon>
    </lineage>
</organism>
<dbReference type="GO" id="GO:0006397">
    <property type="term" value="P:mRNA processing"/>
    <property type="evidence" value="ECO:0007669"/>
    <property type="project" value="UniProtKB-KW"/>
</dbReference>
<dbReference type="GO" id="GO:0003729">
    <property type="term" value="F:mRNA binding"/>
    <property type="evidence" value="ECO:0007669"/>
    <property type="project" value="TreeGrafter"/>
</dbReference>
<dbReference type="Gene3D" id="2.30.29.30">
    <property type="entry name" value="Pleckstrin-homology domain (PH domain)/Phosphotyrosine-binding domain (PTB)"/>
    <property type="match status" value="1"/>
</dbReference>
<evidence type="ECO:0000256" key="2">
    <source>
        <dbReference type="ARBA" id="ARBA00008778"/>
    </source>
</evidence>
<comment type="similarity">
    <text evidence="2">Belongs to the DCP1 family.</text>
</comment>
<reference evidence="6 7" key="1">
    <citation type="submission" date="2022-09" db="EMBL/GenBank/DDBJ databases">
        <authorList>
            <person name="Palmer J.M."/>
        </authorList>
    </citation>
    <scope>NUCLEOTIDE SEQUENCE [LARGE SCALE GENOMIC DNA]</scope>
    <source>
        <strain evidence="6 7">DSM 7382</strain>
    </source>
</reference>
<dbReference type="GO" id="GO:0031087">
    <property type="term" value="P:deadenylation-independent decapping of nuclear-transcribed mRNA"/>
    <property type="evidence" value="ECO:0007669"/>
    <property type="project" value="TreeGrafter"/>
</dbReference>
<feature type="region of interest" description="Disordered" evidence="5">
    <location>
        <begin position="424"/>
        <end position="618"/>
    </location>
</feature>
<name>A0AAW0G0F6_9APHY</name>
<comment type="subcellular location">
    <subcellularLocation>
        <location evidence="1">Cytoplasm</location>
    </subcellularLocation>
</comment>
<evidence type="ECO:0000256" key="1">
    <source>
        <dbReference type="ARBA" id="ARBA00004496"/>
    </source>
</evidence>
<feature type="compositionally biased region" description="Basic and acidic residues" evidence="5">
    <location>
        <begin position="493"/>
        <end position="504"/>
    </location>
</feature>
<protein>
    <submittedName>
        <fullName evidence="6">Uncharacterized protein</fullName>
    </submittedName>
</protein>
<evidence type="ECO:0000256" key="3">
    <source>
        <dbReference type="ARBA" id="ARBA00022490"/>
    </source>
</evidence>
<sequence length="722" mass="78992">MARNRSRSNSTVSLASSARAPTASPQLKRQFAAASDSIYHNNMTVLRRRDPTITTILDSFSHVCLYHYTGSKWEKQGFEGSMFLVEHEDTPHYGIFILNRMGTGDWGRRIYAEDDMQVVGDYLMYRHYPDYTNRRMQLGLPYPIPPDFQSIFDSEFARDANGTDPGPPSKEKKGNSDTLGLWMFPTDAREPLKDVLLRLLSYVKKGERYPDEFRYGPGRPAPSNPHLRRPSISDAEEMTPRISSLPQGTGSSEVDKLFAKLQPRPQSQTSNTNNPPPPTTAEHWFAALTGQTNGQEISHTPSPGPSGTRGLALLDTIFASASQQPAPPTRYHLPPHPEEITIVSPKPQSSALPQILNQDVISTLLGLASDNSSRASSVAPSTTSSRRSGLNRYEGDNELSDHDSISEASYSATSTVADSDPAILAVGPSHVPTVSFNPGSSDSDTDENGAGSSRRVQGDVTPRVPARGIDPHSPPPILKSNSQQFLAPANGISRKDKNTARPDLSKPSSSTSSTSTSTVKAANQRGQRLVPFEADSELWPYPRAPLDERPTEHDNDVVELDFSDTRALSDPAVFSNRLQKQKKKKEGRKKKTKEERAVEKQKERDAIELSWDDPTNGQAGAVDMLSQPGAPTFAPPPPAPAVNGNGKVHSPTSPVASTSNGIKSDLVNGQTVQESLLSTLLGHPKAPKPDISRKHFLQEVLTLIYSDNTFVDKLYDDYVSRV</sequence>
<feature type="region of interest" description="Disordered" evidence="5">
    <location>
        <begin position="370"/>
        <end position="403"/>
    </location>
</feature>
<dbReference type="SUPFAM" id="SSF50729">
    <property type="entry name" value="PH domain-like"/>
    <property type="match status" value="1"/>
</dbReference>
<comment type="caution">
    <text evidence="6">The sequence shown here is derived from an EMBL/GenBank/DDBJ whole genome shotgun (WGS) entry which is preliminary data.</text>
</comment>
<feature type="compositionally biased region" description="Basic and acidic residues" evidence="5">
    <location>
        <begin position="545"/>
        <end position="556"/>
    </location>
</feature>
<dbReference type="EMBL" id="JASBNA010000032">
    <property type="protein sequence ID" value="KAK7683101.1"/>
    <property type="molecule type" value="Genomic_DNA"/>
</dbReference>
<dbReference type="GO" id="GO:0008047">
    <property type="term" value="F:enzyme activator activity"/>
    <property type="evidence" value="ECO:0007669"/>
    <property type="project" value="InterPro"/>
</dbReference>
<proteinExistence type="inferred from homology"/>
<feature type="region of interest" description="Disordered" evidence="5">
    <location>
        <begin position="1"/>
        <end position="26"/>
    </location>
</feature>
<feature type="compositionally biased region" description="Basic and acidic residues" evidence="5">
    <location>
        <begin position="592"/>
        <end position="607"/>
    </location>
</feature>
<keyword evidence="7" id="KW-1185">Reference proteome</keyword>
<evidence type="ECO:0000313" key="7">
    <source>
        <dbReference type="Proteomes" id="UP001385951"/>
    </source>
</evidence>
<dbReference type="InterPro" id="IPR011993">
    <property type="entry name" value="PH-like_dom_sf"/>
</dbReference>
<dbReference type="CDD" id="cd09804">
    <property type="entry name" value="Dcp1"/>
    <property type="match status" value="1"/>
</dbReference>
<dbReference type="GO" id="GO:0000290">
    <property type="term" value="P:deadenylation-dependent decapping of nuclear-transcribed mRNA"/>
    <property type="evidence" value="ECO:0007669"/>
    <property type="project" value="InterPro"/>
</dbReference>
<evidence type="ECO:0000313" key="6">
    <source>
        <dbReference type="EMBL" id="KAK7683101.1"/>
    </source>
</evidence>
<feature type="compositionally biased region" description="Polar residues" evidence="5">
    <location>
        <begin position="432"/>
        <end position="442"/>
    </location>
</feature>
<accession>A0AAW0G0F6</accession>